<comment type="similarity">
    <text evidence="3">Belongs to the LplA family.</text>
</comment>
<dbReference type="EMBL" id="JASNQZ010000012">
    <property type="protein sequence ID" value="KAL0950068.1"/>
    <property type="molecule type" value="Genomic_DNA"/>
</dbReference>
<dbReference type="PANTHER" id="PTHR12561">
    <property type="entry name" value="LIPOATE-PROTEIN LIGASE"/>
    <property type="match status" value="1"/>
</dbReference>
<evidence type="ECO:0000256" key="2">
    <source>
        <dbReference type="ARBA" id="ARBA00005085"/>
    </source>
</evidence>
<evidence type="ECO:0000256" key="4">
    <source>
        <dbReference type="ARBA" id="ARBA00015925"/>
    </source>
</evidence>
<keyword evidence="7" id="KW-1185">Reference proteome</keyword>
<feature type="domain" description="BPL/LPL catalytic" evidence="5">
    <location>
        <begin position="1"/>
        <end position="57"/>
    </location>
</feature>
<sequence length="183" mass="20506">MLISTELKTLGDLLRTNKDTMVTRGVASVRSPVCKLQQFDSSVQHDDFVEAVVRAFKENYGVNEKTTWVEDNDELTGVEYIRNGMKELRSWDWLYGQTPEFTYVVKQTFDWGEVTAELRSKHGLLLSCELQVSQGSPTSSLIELLSDVGSSLKGARYGFLEGEPPQDGPAAEVYAWLKGVMES</sequence>
<dbReference type="Pfam" id="PF21948">
    <property type="entry name" value="LplA-B_cat"/>
    <property type="match status" value="1"/>
</dbReference>
<reference evidence="7" key="1">
    <citation type="submission" date="2024-06" db="EMBL/GenBank/DDBJ databases">
        <title>Multi-omics analyses provide insights into the biosynthesis of the anticancer antibiotic pleurotin in Hohenbuehelia grisea.</title>
        <authorList>
            <person name="Weaver J.A."/>
            <person name="Alberti F."/>
        </authorList>
    </citation>
    <scope>NUCLEOTIDE SEQUENCE [LARGE SCALE GENOMIC DNA]</scope>
    <source>
        <strain evidence="7">T-177</strain>
    </source>
</reference>
<accession>A0ABR3J3J4</accession>
<dbReference type="Gene3D" id="3.30.390.50">
    <property type="entry name" value="CO dehydrogenase flavoprotein, C-terminal domain"/>
    <property type="match status" value="1"/>
</dbReference>
<gene>
    <name evidence="6" type="ORF">HGRIS_010072</name>
</gene>
<dbReference type="InterPro" id="IPR004562">
    <property type="entry name" value="LipoylTrfase_LipoateP_Ligase"/>
</dbReference>
<name>A0ABR3J3J4_9AGAR</name>
<dbReference type="Gene3D" id="3.30.930.10">
    <property type="entry name" value="Bira Bifunctional Protein, Domain 2"/>
    <property type="match status" value="1"/>
</dbReference>
<dbReference type="InterPro" id="IPR004143">
    <property type="entry name" value="BPL_LPL_catalytic"/>
</dbReference>
<evidence type="ECO:0000259" key="5">
    <source>
        <dbReference type="Pfam" id="PF21948"/>
    </source>
</evidence>
<evidence type="ECO:0000256" key="3">
    <source>
        <dbReference type="ARBA" id="ARBA00008242"/>
    </source>
</evidence>
<dbReference type="PANTHER" id="PTHR12561:SF3">
    <property type="entry name" value="LIPOYLTRANSFERASE 1, MITOCHONDRIAL"/>
    <property type="match status" value="1"/>
</dbReference>
<proteinExistence type="inferred from homology"/>
<comment type="function">
    <text evidence="1">Catalyzes both the ATP-dependent activation of exogenously supplied lipoate to lipoyl-AMP and the transfer of the activated lipoyl onto the lipoyl domains of lipoate-dependent enzymes.</text>
</comment>
<evidence type="ECO:0000313" key="6">
    <source>
        <dbReference type="EMBL" id="KAL0950068.1"/>
    </source>
</evidence>
<evidence type="ECO:0000256" key="1">
    <source>
        <dbReference type="ARBA" id="ARBA00003253"/>
    </source>
</evidence>
<dbReference type="InterPro" id="IPR045864">
    <property type="entry name" value="aa-tRNA-synth_II/BPL/LPL"/>
</dbReference>
<comment type="pathway">
    <text evidence="2">Protein modification; protein lipoylation via exogenous pathway; protein N(6)-(lipoyl)lysine from lipoate: step 2/2.</text>
</comment>
<dbReference type="Proteomes" id="UP001556367">
    <property type="component" value="Unassembled WGS sequence"/>
</dbReference>
<organism evidence="6 7">
    <name type="scientific">Hohenbuehelia grisea</name>
    <dbReference type="NCBI Taxonomy" id="104357"/>
    <lineage>
        <taxon>Eukaryota</taxon>
        <taxon>Fungi</taxon>
        <taxon>Dikarya</taxon>
        <taxon>Basidiomycota</taxon>
        <taxon>Agaricomycotina</taxon>
        <taxon>Agaricomycetes</taxon>
        <taxon>Agaricomycetidae</taxon>
        <taxon>Agaricales</taxon>
        <taxon>Pleurotineae</taxon>
        <taxon>Pleurotaceae</taxon>
        <taxon>Hohenbuehelia</taxon>
    </lineage>
</organism>
<evidence type="ECO:0000313" key="7">
    <source>
        <dbReference type="Proteomes" id="UP001556367"/>
    </source>
</evidence>
<comment type="caution">
    <text evidence="6">The sequence shown here is derived from an EMBL/GenBank/DDBJ whole genome shotgun (WGS) entry which is preliminary data.</text>
</comment>
<protein>
    <recommendedName>
        <fullName evidence="4">Putative lipoate-protein ligase A</fullName>
    </recommendedName>
</protein>
<dbReference type="SUPFAM" id="SSF55681">
    <property type="entry name" value="Class II aaRS and biotin synthetases"/>
    <property type="match status" value="1"/>
</dbReference>